<dbReference type="CDD" id="cd02440">
    <property type="entry name" value="AdoMet_MTases"/>
    <property type="match status" value="1"/>
</dbReference>
<name>A0A0X3TXL7_9RHOB</name>
<reference evidence="2 3" key="1">
    <citation type="submission" date="2015-12" db="EMBL/GenBank/DDBJ databases">
        <authorList>
            <person name="Shamseldin A."/>
            <person name="Moawad H."/>
            <person name="Abd El-Rahim W.M."/>
            <person name="Sadowsky M.J."/>
        </authorList>
    </citation>
    <scope>NUCLEOTIDE SEQUENCE [LARGE SCALE GENOMIC DNA]</scope>
    <source>
        <strain evidence="2 3">ZGT118</strain>
    </source>
</reference>
<dbReference type="PANTHER" id="PTHR45036">
    <property type="entry name" value="METHYLTRANSFERASE LIKE 7B"/>
    <property type="match status" value="1"/>
</dbReference>
<gene>
    <name evidence="2" type="ORF">AVO45_04900</name>
</gene>
<dbReference type="PANTHER" id="PTHR45036:SF1">
    <property type="entry name" value="METHYLTRANSFERASE LIKE 7A"/>
    <property type="match status" value="1"/>
</dbReference>
<dbReference type="InterPro" id="IPR052356">
    <property type="entry name" value="Thiol_S-MT"/>
</dbReference>
<evidence type="ECO:0000313" key="2">
    <source>
        <dbReference type="EMBL" id="KUJ80394.1"/>
    </source>
</evidence>
<keyword evidence="3" id="KW-1185">Reference proteome</keyword>
<evidence type="ECO:0000259" key="1">
    <source>
        <dbReference type="Pfam" id="PF08241"/>
    </source>
</evidence>
<accession>A0A0X3TXL7</accession>
<dbReference type="InterPro" id="IPR029063">
    <property type="entry name" value="SAM-dependent_MTases_sf"/>
</dbReference>
<dbReference type="Gene3D" id="3.40.50.150">
    <property type="entry name" value="Vaccinia Virus protein VP39"/>
    <property type="match status" value="1"/>
</dbReference>
<proteinExistence type="predicted"/>
<dbReference type="GO" id="GO:0008757">
    <property type="term" value="F:S-adenosylmethionine-dependent methyltransferase activity"/>
    <property type="evidence" value="ECO:0007669"/>
    <property type="project" value="InterPro"/>
</dbReference>
<organism evidence="2 3">
    <name type="scientific">Ruegeria marisrubri</name>
    <dbReference type="NCBI Taxonomy" id="1685379"/>
    <lineage>
        <taxon>Bacteria</taxon>
        <taxon>Pseudomonadati</taxon>
        <taxon>Pseudomonadota</taxon>
        <taxon>Alphaproteobacteria</taxon>
        <taxon>Rhodobacterales</taxon>
        <taxon>Roseobacteraceae</taxon>
        <taxon>Ruegeria</taxon>
    </lineage>
</organism>
<protein>
    <recommendedName>
        <fullName evidence="1">Methyltransferase type 11 domain-containing protein</fullName>
    </recommendedName>
</protein>
<evidence type="ECO:0000313" key="3">
    <source>
        <dbReference type="Proteomes" id="UP000053791"/>
    </source>
</evidence>
<dbReference type="SUPFAM" id="SSF53335">
    <property type="entry name" value="S-adenosyl-L-methionine-dependent methyltransferases"/>
    <property type="match status" value="1"/>
</dbReference>
<dbReference type="RefSeq" id="WP_068345601.1">
    <property type="nucleotide sequence ID" value="NZ_LQBQ01000012.1"/>
</dbReference>
<dbReference type="Proteomes" id="UP000053791">
    <property type="component" value="Unassembled WGS sequence"/>
</dbReference>
<sequence>MTDPFQDVDSAGPEFIKMFADSMDERQSDPKMEEIVASYLATLRLSENSTVIEVGAGAGAVTRRIAAHSHPSKVIGFEPSKGFVAEAKVRGNGYSNLEFIVADGASLPVDDGSVDAVIMHTVLTHVENPKELVAEAFRVLKSGGSLIVCDVDFSKATFSAFPNDPLDMCAKEFVREFVTDPFIVAKLRSLISDVGFSITEFGVESRVVTNPEQMLPWVDVTSQQMYERGDIGKELANALVAEHHRRAQNGSLYGYQAIATAIARKPN</sequence>
<dbReference type="AlphaFoldDB" id="A0A0X3TXL7"/>
<dbReference type="EMBL" id="LQBQ01000012">
    <property type="protein sequence ID" value="KUJ80394.1"/>
    <property type="molecule type" value="Genomic_DNA"/>
</dbReference>
<dbReference type="OrthoDB" id="65624at2"/>
<dbReference type="Pfam" id="PF08241">
    <property type="entry name" value="Methyltransf_11"/>
    <property type="match status" value="1"/>
</dbReference>
<feature type="domain" description="Methyltransferase type 11" evidence="1">
    <location>
        <begin position="53"/>
        <end position="148"/>
    </location>
</feature>
<dbReference type="STRING" id="1685379.AVO45_04900"/>
<dbReference type="InterPro" id="IPR013216">
    <property type="entry name" value="Methyltransf_11"/>
</dbReference>
<comment type="caution">
    <text evidence="2">The sequence shown here is derived from an EMBL/GenBank/DDBJ whole genome shotgun (WGS) entry which is preliminary data.</text>
</comment>